<name>A0A060T9G1_BLAAD</name>
<dbReference type="Pfam" id="PF02799">
    <property type="entry name" value="NMT_C"/>
    <property type="match status" value="1"/>
</dbReference>
<protein>
    <recommendedName>
        <fullName evidence="5 9">Glycylpeptide N-tetradecanoyltransferase</fullName>
        <ecNumber evidence="4 9">2.3.1.97</ecNumber>
    </recommendedName>
</protein>
<dbReference type="PANTHER" id="PTHR11377:SF5">
    <property type="entry name" value="GLYCYLPEPTIDE N-TETRADECANOYLTRANSFERASE"/>
    <property type="match status" value="1"/>
</dbReference>
<evidence type="ECO:0000256" key="5">
    <source>
        <dbReference type="ARBA" id="ARBA00022240"/>
    </source>
</evidence>
<dbReference type="SUPFAM" id="SSF55729">
    <property type="entry name" value="Acyl-CoA N-acyltransferases (Nat)"/>
    <property type="match status" value="2"/>
</dbReference>
<proteinExistence type="inferred from homology"/>
<evidence type="ECO:0000256" key="2">
    <source>
        <dbReference type="ARBA" id="ARBA00009469"/>
    </source>
</evidence>
<evidence type="ECO:0000313" key="13">
    <source>
        <dbReference type="EMBL" id="CDP35532.1"/>
    </source>
</evidence>
<evidence type="ECO:0000256" key="3">
    <source>
        <dbReference type="ARBA" id="ARBA00011245"/>
    </source>
</evidence>
<comment type="similarity">
    <text evidence="2 10">Belongs to the NMT family.</text>
</comment>
<dbReference type="FunFam" id="3.40.630.30:FF:000042">
    <property type="entry name" value="Glycylpeptide N-tetradecanoyltransferase"/>
    <property type="match status" value="1"/>
</dbReference>
<comment type="subunit">
    <text evidence="3">Monomer.</text>
</comment>
<evidence type="ECO:0000256" key="8">
    <source>
        <dbReference type="ARBA" id="ARBA00023315"/>
    </source>
</evidence>
<dbReference type="PANTHER" id="PTHR11377">
    <property type="entry name" value="N-MYRISTOYL TRANSFERASE"/>
    <property type="match status" value="1"/>
</dbReference>
<reference evidence="13" key="1">
    <citation type="submission" date="2014-02" db="EMBL/GenBank/DDBJ databases">
        <authorList>
            <person name="Genoscope - CEA"/>
        </authorList>
    </citation>
    <scope>NUCLEOTIDE SEQUENCE</scope>
    <source>
        <strain evidence="13">LS3</strain>
    </source>
</reference>
<dbReference type="InterPro" id="IPR022676">
    <property type="entry name" value="NMT_N"/>
</dbReference>
<feature type="domain" description="Glycylpeptide N-tetradecanoyltransferase N-terminal" evidence="11">
    <location>
        <begin position="63"/>
        <end position="220"/>
    </location>
</feature>
<evidence type="ECO:0000256" key="6">
    <source>
        <dbReference type="ARBA" id="ARBA00022490"/>
    </source>
</evidence>
<keyword evidence="8 9" id="KW-0012">Acyltransferase</keyword>
<dbReference type="Gene3D" id="3.40.630.30">
    <property type="match status" value="2"/>
</dbReference>
<evidence type="ECO:0000256" key="4">
    <source>
        <dbReference type="ARBA" id="ARBA00012923"/>
    </source>
</evidence>
<dbReference type="PIRSF" id="PIRSF015892">
    <property type="entry name" value="N-myristl_transf"/>
    <property type="match status" value="1"/>
</dbReference>
<evidence type="ECO:0000256" key="10">
    <source>
        <dbReference type="RuleBase" id="RU004178"/>
    </source>
</evidence>
<gene>
    <name evidence="13" type="ORF">GNLVRS02_ARAD1C37730g</name>
</gene>
<accession>A0A060T9G1</accession>
<comment type="catalytic activity">
    <reaction evidence="9">
        <text>N-terminal glycyl-[protein] + tetradecanoyl-CoA = N-tetradecanoylglycyl-[protein] + CoA + H(+)</text>
        <dbReference type="Rhea" id="RHEA:15521"/>
        <dbReference type="Rhea" id="RHEA-COMP:12666"/>
        <dbReference type="Rhea" id="RHEA-COMP:12667"/>
        <dbReference type="ChEBI" id="CHEBI:15378"/>
        <dbReference type="ChEBI" id="CHEBI:57287"/>
        <dbReference type="ChEBI" id="CHEBI:57385"/>
        <dbReference type="ChEBI" id="CHEBI:64723"/>
        <dbReference type="ChEBI" id="CHEBI:133050"/>
        <dbReference type="EC" id="2.3.1.97"/>
    </reaction>
</comment>
<keyword evidence="6" id="KW-0963">Cytoplasm</keyword>
<evidence type="ECO:0000256" key="1">
    <source>
        <dbReference type="ARBA" id="ARBA00004496"/>
    </source>
</evidence>
<reference evidence="13" key="2">
    <citation type="submission" date="2014-06" db="EMBL/GenBank/DDBJ databases">
        <title>The complete genome of Blastobotrys (Arxula) adeninivorans LS3 - a yeast of biotechnological interest.</title>
        <authorList>
            <person name="Kunze G."/>
            <person name="Gaillardin C."/>
            <person name="Czernicka M."/>
            <person name="Durrens P."/>
            <person name="Martin T."/>
            <person name="Boer E."/>
            <person name="Gabaldon T."/>
            <person name="Cruz J."/>
            <person name="Talla E."/>
            <person name="Marck C."/>
            <person name="Goffeau A."/>
            <person name="Barbe V."/>
            <person name="Baret P."/>
            <person name="Baronian K."/>
            <person name="Beier S."/>
            <person name="Bleykasten C."/>
            <person name="Bode R."/>
            <person name="Casaregola S."/>
            <person name="Despons L."/>
            <person name="Fairhead C."/>
            <person name="Giersberg M."/>
            <person name="Gierski P."/>
            <person name="Hahnel U."/>
            <person name="Hartmann A."/>
            <person name="Jankowska D."/>
            <person name="Jubin C."/>
            <person name="Jung P."/>
            <person name="Lafontaine I."/>
            <person name="Leh-Louis V."/>
            <person name="Lemaire M."/>
            <person name="Marcet-Houben M."/>
            <person name="Mascher M."/>
            <person name="Morel G."/>
            <person name="Richard G.-F."/>
            <person name="Riechen J."/>
            <person name="Sacerdot C."/>
            <person name="Sarkar A."/>
            <person name="Savel G."/>
            <person name="Schacherer J."/>
            <person name="Sherman D."/>
            <person name="Straub M.-L."/>
            <person name="Stein N."/>
            <person name="Thierry A."/>
            <person name="Trautwein-Schult A."/>
            <person name="Westhof E."/>
            <person name="Worch S."/>
            <person name="Dujon B."/>
            <person name="Souciet J.-L."/>
            <person name="Wincker P."/>
            <person name="Scholz U."/>
            <person name="Neuveglise N."/>
        </authorList>
    </citation>
    <scope>NUCLEOTIDE SEQUENCE</scope>
    <source>
        <strain evidence="13">LS3</strain>
    </source>
</reference>
<comment type="function">
    <text evidence="9">Adds a myristoyl group to the N-terminal glycine residue of certain cellular proteins.</text>
</comment>
<evidence type="ECO:0000259" key="12">
    <source>
        <dbReference type="Pfam" id="PF02799"/>
    </source>
</evidence>
<dbReference type="AlphaFoldDB" id="A0A060T9G1"/>
<evidence type="ECO:0000256" key="9">
    <source>
        <dbReference type="RuleBase" id="RU000586"/>
    </source>
</evidence>
<dbReference type="InterPro" id="IPR022677">
    <property type="entry name" value="NMT_C"/>
</dbReference>
<dbReference type="Pfam" id="PF01233">
    <property type="entry name" value="NMT"/>
    <property type="match status" value="1"/>
</dbReference>
<dbReference type="GO" id="GO:0005737">
    <property type="term" value="C:cytoplasm"/>
    <property type="evidence" value="ECO:0007669"/>
    <property type="project" value="UniProtKB-SubCell"/>
</dbReference>
<dbReference type="EC" id="2.3.1.97" evidence="4 9"/>
<dbReference type="InterPro" id="IPR016181">
    <property type="entry name" value="Acyl_CoA_acyltransferase"/>
</dbReference>
<keyword evidence="7 9" id="KW-0808">Transferase</keyword>
<dbReference type="EMBL" id="HG937693">
    <property type="protein sequence ID" value="CDP35532.1"/>
    <property type="molecule type" value="Genomic_DNA"/>
</dbReference>
<evidence type="ECO:0000259" key="11">
    <source>
        <dbReference type="Pfam" id="PF01233"/>
    </source>
</evidence>
<dbReference type="InterPro" id="IPR022678">
    <property type="entry name" value="NMT_CS"/>
</dbReference>
<dbReference type="GO" id="GO:0004379">
    <property type="term" value="F:glycylpeptide N-tetradecanoyltransferase activity"/>
    <property type="evidence" value="ECO:0007669"/>
    <property type="project" value="UniProtKB-EC"/>
</dbReference>
<organism evidence="13">
    <name type="scientific">Blastobotrys adeninivorans</name>
    <name type="common">Yeast</name>
    <name type="synonym">Arxula adeninivorans</name>
    <dbReference type="NCBI Taxonomy" id="409370"/>
    <lineage>
        <taxon>Eukaryota</taxon>
        <taxon>Fungi</taxon>
        <taxon>Dikarya</taxon>
        <taxon>Ascomycota</taxon>
        <taxon>Saccharomycotina</taxon>
        <taxon>Dipodascomycetes</taxon>
        <taxon>Dipodascales</taxon>
        <taxon>Trichomonascaceae</taxon>
        <taxon>Blastobotrys</taxon>
    </lineage>
</organism>
<feature type="domain" description="Glycylpeptide N-tetradecanoyltransferase C-terminal" evidence="12">
    <location>
        <begin position="234"/>
        <end position="450"/>
    </location>
</feature>
<evidence type="ECO:0000256" key="7">
    <source>
        <dbReference type="ARBA" id="ARBA00022679"/>
    </source>
</evidence>
<dbReference type="PhylomeDB" id="A0A060T9G1"/>
<dbReference type="PROSITE" id="PS00976">
    <property type="entry name" value="NMT_2"/>
    <property type="match status" value="1"/>
</dbReference>
<sequence>MSDGKKDNAPKTTGLSIENLLKMLAASSVADENAPPKSMEEYKFWKTQPVVKFDQEVDVEGPIENKTVDQVPKEPYPLRDDFEWATIDITDPAQLQEVYELLYNNYIEDDDATFRFKYSPAFLSWGMKCPGFNPEWSVGVRVKETKKLVGFISGIPAKLRVRDNIVQTAEINFLNVHKKLRSKRLAPLLIREVTRRINLTGVWQALYTAGAILPSPISTCRYYHRSLDWPKLYEVGFSPLPIGSTPAKQVAKYALPAKPTLDSLRRMTKADVPQVKKLLDKYLGRFDISPVYTEEDLEHWLVNSSSKDEKEVVYAYVVEKDGQITDLVSFYILESTVLGNAKYDSIKVAYAFYYATDVAFNLEEGDSKPLKNRLQTLFQNALIFAKNLECDVFNALSLQDNALFLDDLKFGPGDGYLHYYLFNYRAFPIYGGLNETKEATFKPNQGVGVVML</sequence>
<dbReference type="FunFam" id="3.40.630.30:FF:000056">
    <property type="entry name" value="Glycylpeptide N-tetradecanoyltransferase"/>
    <property type="match status" value="1"/>
</dbReference>
<dbReference type="InterPro" id="IPR000903">
    <property type="entry name" value="NMT"/>
</dbReference>
<comment type="subcellular location">
    <subcellularLocation>
        <location evidence="1">Cytoplasm</location>
    </subcellularLocation>
</comment>